<feature type="signal peptide" evidence="1">
    <location>
        <begin position="1"/>
        <end position="19"/>
    </location>
</feature>
<gene>
    <name evidence="2" type="ORF">BHQ17_20200</name>
</gene>
<feature type="chain" id="PRO_5009134667" description="DUF732 domain-containing protein" evidence="1">
    <location>
        <begin position="20"/>
        <end position="93"/>
    </location>
</feature>
<dbReference type="OrthoDB" id="4631542at2"/>
<dbReference type="EMBL" id="MIGZ01000139">
    <property type="protein sequence ID" value="ODQ86614.1"/>
    <property type="molecule type" value="Genomic_DNA"/>
</dbReference>
<dbReference type="Proteomes" id="UP000094243">
    <property type="component" value="Unassembled WGS sequence"/>
</dbReference>
<proteinExistence type="predicted"/>
<evidence type="ECO:0000313" key="3">
    <source>
        <dbReference type="Proteomes" id="UP000094243"/>
    </source>
</evidence>
<keyword evidence="3" id="KW-1185">Reference proteome</keyword>
<keyword evidence="1" id="KW-0732">Signal</keyword>
<sequence>MGSLLALVVPLTGAPSASAEPLTPLSPAEVEYLTQLRQVFSQYRDPAEFRSDGELLSLGRYVCEQRDIGIVGSGATMVTPAISQLAFLHLCPN</sequence>
<name>A0A1E3R9X1_9MYCO</name>
<evidence type="ECO:0000313" key="2">
    <source>
        <dbReference type="EMBL" id="ODQ86614.1"/>
    </source>
</evidence>
<evidence type="ECO:0000256" key="1">
    <source>
        <dbReference type="SAM" id="SignalP"/>
    </source>
</evidence>
<protein>
    <recommendedName>
        <fullName evidence="4">DUF732 domain-containing protein</fullName>
    </recommendedName>
</protein>
<organism evidence="2 3">
    <name type="scientific">Mycolicibacterium holsaticum</name>
    <dbReference type="NCBI Taxonomy" id="152142"/>
    <lineage>
        <taxon>Bacteria</taxon>
        <taxon>Bacillati</taxon>
        <taxon>Actinomycetota</taxon>
        <taxon>Actinomycetes</taxon>
        <taxon>Mycobacteriales</taxon>
        <taxon>Mycobacteriaceae</taxon>
        <taxon>Mycolicibacterium</taxon>
    </lineage>
</organism>
<reference evidence="3" key="1">
    <citation type="submission" date="2016-09" db="EMBL/GenBank/DDBJ databases">
        <authorList>
            <person name="Greninger A.L."/>
            <person name="Jerome K.R."/>
            <person name="Mcnair B."/>
            <person name="Wallis C."/>
            <person name="Fang F."/>
        </authorList>
    </citation>
    <scope>NUCLEOTIDE SEQUENCE [LARGE SCALE GENOMIC DNA]</scope>
    <source>
        <strain evidence="3">M7</strain>
    </source>
</reference>
<accession>A0A1E3R9X1</accession>
<evidence type="ECO:0008006" key="4">
    <source>
        <dbReference type="Google" id="ProtNLM"/>
    </source>
</evidence>
<comment type="caution">
    <text evidence="2">The sequence shown here is derived from an EMBL/GenBank/DDBJ whole genome shotgun (WGS) entry which is preliminary data.</text>
</comment>
<dbReference type="AlphaFoldDB" id="A0A1E3R9X1"/>